<reference evidence="8" key="1">
    <citation type="submission" date="2021-01" db="EMBL/GenBank/DDBJ databases">
        <title>Caligus Genome Assembly.</title>
        <authorList>
            <person name="Gallardo-Escarate C."/>
        </authorList>
    </citation>
    <scope>NUCLEOTIDE SEQUENCE [LARGE SCALE GENOMIC DNA]</scope>
</reference>
<dbReference type="SUPFAM" id="SSF143724">
    <property type="entry name" value="PHP14-like"/>
    <property type="match status" value="1"/>
</dbReference>
<comment type="function">
    <text evidence="1">JanA and janB regulate somatic sex differentiation.</text>
</comment>
<proteinExistence type="inferred from homology"/>
<name>A0A7T8GPS9_CALRO</name>
<keyword evidence="8" id="KW-1185">Reference proteome</keyword>
<evidence type="ECO:0000256" key="2">
    <source>
        <dbReference type="ARBA" id="ARBA00010971"/>
    </source>
</evidence>
<dbReference type="GO" id="GO:0007548">
    <property type="term" value="P:sex differentiation"/>
    <property type="evidence" value="ECO:0007669"/>
    <property type="project" value="UniProtKB-KW"/>
</dbReference>
<dbReference type="PANTHER" id="PTHR12258">
    <property type="entry name" value="JANUS-A/JANUS-B"/>
    <property type="match status" value="1"/>
</dbReference>
<dbReference type="GO" id="GO:0101006">
    <property type="term" value="F:protein histidine phosphatase activity"/>
    <property type="evidence" value="ECO:0007669"/>
    <property type="project" value="TreeGrafter"/>
</dbReference>
<evidence type="ECO:0000256" key="1">
    <source>
        <dbReference type="ARBA" id="ARBA00002508"/>
    </source>
</evidence>
<dbReference type="AlphaFoldDB" id="A0A7T8GPS9"/>
<evidence type="ECO:0000256" key="6">
    <source>
        <dbReference type="PIRSR" id="PIRSR607702-2"/>
    </source>
</evidence>
<evidence type="ECO:0000256" key="5">
    <source>
        <dbReference type="PIRSR" id="PIRSR607702-1"/>
    </source>
</evidence>
<accession>A0A7T8GPS9</accession>
<dbReference type="Pfam" id="PF05005">
    <property type="entry name" value="Ocnus"/>
    <property type="match status" value="1"/>
</dbReference>
<sequence length="122" mass="14015">MSPSQLQKLEFLPPVDIDSEGVFKYVLMEVYGNDKDPMESPSTEISKLLVRGYGRAEYHADIYEEVEEKEIVLRDWMLNVSAVGGLSTSQGIIILRSMDIPLDTERRITLKRRMYCDLNTLL</sequence>
<protein>
    <submittedName>
        <fullName evidence="7">Sex-regulated protein janus-A</fullName>
    </submittedName>
</protein>
<dbReference type="PANTHER" id="PTHR12258:SF5">
    <property type="entry name" value="BCDNA.GH02250-RELATED"/>
    <property type="match status" value="1"/>
</dbReference>
<dbReference type="InterPro" id="IPR007702">
    <property type="entry name" value="Janus"/>
</dbReference>
<dbReference type="GO" id="GO:0030154">
    <property type="term" value="P:cell differentiation"/>
    <property type="evidence" value="ECO:0007669"/>
    <property type="project" value="UniProtKB-KW"/>
</dbReference>
<evidence type="ECO:0000313" key="8">
    <source>
        <dbReference type="Proteomes" id="UP000595437"/>
    </source>
</evidence>
<dbReference type="OrthoDB" id="10249612at2759"/>
<dbReference type="Proteomes" id="UP000595437">
    <property type="component" value="Chromosome 18"/>
</dbReference>
<comment type="similarity">
    <text evidence="2">Belongs to the janus family.</text>
</comment>
<keyword evidence="4" id="KW-0726">Sexual differentiation</keyword>
<keyword evidence="3" id="KW-0221">Differentiation</keyword>
<dbReference type="Gene3D" id="3.50.20.20">
    <property type="entry name" value="Janus/Ocnus"/>
    <property type="match status" value="1"/>
</dbReference>
<feature type="binding site" evidence="6">
    <location>
        <position position="24"/>
    </location>
    <ligand>
        <name>substrate</name>
    </ligand>
</feature>
<organism evidence="7 8">
    <name type="scientific">Caligus rogercresseyi</name>
    <name type="common">Sea louse</name>
    <dbReference type="NCBI Taxonomy" id="217165"/>
    <lineage>
        <taxon>Eukaryota</taxon>
        <taxon>Metazoa</taxon>
        <taxon>Ecdysozoa</taxon>
        <taxon>Arthropoda</taxon>
        <taxon>Crustacea</taxon>
        <taxon>Multicrustacea</taxon>
        <taxon>Hexanauplia</taxon>
        <taxon>Copepoda</taxon>
        <taxon>Siphonostomatoida</taxon>
        <taxon>Caligidae</taxon>
        <taxon>Caligus</taxon>
    </lineage>
</organism>
<feature type="active site" description="Proton acceptor" evidence="5">
    <location>
        <position position="59"/>
    </location>
</feature>
<dbReference type="EMBL" id="CP045907">
    <property type="protein sequence ID" value="QQP35689.1"/>
    <property type="molecule type" value="Genomic_DNA"/>
</dbReference>
<gene>
    <name evidence="7" type="ORF">FKW44_023978</name>
</gene>
<evidence type="ECO:0000256" key="3">
    <source>
        <dbReference type="ARBA" id="ARBA00022782"/>
    </source>
</evidence>
<dbReference type="InterPro" id="IPR038596">
    <property type="entry name" value="Janus_sf"/>
</dbReference>
<evidence type="ECO:0000256" key="4">
    <source>
        <dbReference type="ARBA" id="ARBA00022928"/>
    </source>
</evidence>
<dbReference type="GO" id="GO:0005829">
    <property type="term" value="C:cytosol"/>
    <property type="evidence" value="ECO:0007669"/>
    <property type="project" value="TreeGrafter"/>
</dbReference>
<evidence type="ECO:0000313" key="7">
    <source>
        <dbReference type="EMBL" id="QQP35689.1"/>
    </source>
</evidence>